<dbReference type="GO" id="GO:0008883">
    <property type="term" value="F:glutamyl-tRNA reductase activity"/>
    <property type="evidence" value="ECO:0007669"/>
    <property type="project" value="UniProtKB-UniRule"/>
</dbReference>
<feature type="binding site" evidence="9">
    <location>
        <begin position="107"/>
        <end position="109"/>
    </location>
    <ligand>
        <name>substrate</name>
    </ligand>
</feature>
<accession>A0A6B3L0Q6</accession>
<dbReference type="SUPFAM" id="SSF69742">
    <property type="entry name" value="Glutamyl tRNA-reductase catalytic, N-terminal domain"/>
    <property type="match status" value="1"/>
</dbReference>
<keyword evidence="13" id="KW-1185">Reference proteome</keyword>
<comment type="similarity">
    <text evidence="2 9">Belongs to the glutamyl-tRNA reductase family.</text>
</comment>
<reference evidence="12 13" key="1">
    <citation type="submission" date="2020-12" db="EMBL/GenBank/DDBJ databases">
        <title>Sulforoseuscoccus oceanibium gen. nov., sp. nov., a representative of the phylum Verrucomicrobia with special cytoplasmic membrane, and proposal of Sulforoseuscoccusaceae fam. nov.</title>
        <authorList>
            <person name="Xi F."/>
        </authorList>
    </citation>
    <scope>NUCLEOTIDE SEQUENCE [LARGE SCALE GENOMIC DNA]</scope>
    <source>
        <strain evidence="12 13">T37</strain>
    </source>
</reference>
<dbReference type="FunFam" id="3.40.50.720:FF:000031">
    <property type="entry name" value="Glutamyl-tRNA reductase"/>
    <property type="match status" value="1"/>
</dbReference>
<dbReference type="Proteomes" id="UP000475117">
    <property type="component" value="Chromosome"/>
</dbReference>
<dbReference type="NCBIfam" id="TIGR01035">
    <property type="entry name" value="hemA"/>
    <property type="match status" value="1"/>
</dbReference>
<protein>
    <recommendedName>
        <fullName evidence="8 9">Glutamyl-tRNA reductase</fullName>
        <shortName evidence="9">GluTR</shortName>
        <ecNumber evidence="3 9">1.2.1.70</ecNumber>
    </recommendedName>
</protein>
<dbReference type="GO" id="GO:0019353">
    <property type="term" value="P:protoporphyrinogen IX biosynthetic process from glutamate"/>
    <property type="evidence" value="ECO:0007669"/>
    <property type="project" value="TreeGrafter"/>
</dbReference>
<evidence type="ECO:0000313" key="13">
    <source>
        <dbReference type="Proteomes" id="UP000475117"/>
    </source>
</evidence>
<comment type="pathway">
    <text evidence="1 9">Porphyrin-containing compound metabolism; protoporphyrin-IX biosynthesis; 5-aminolevulinate from L-glutamyl-tRNA(Glu): step 1/2.</text>
</comment>
<dbReference type="PANTHER" id="PTHR43013">
    <property type="entry name" value="GLUTAMYL-TRNA REDUCTASE"/>
    <property type="match status" value="1"/>
</dbReference>
<proteinExistence type="inferred from homology"/>
<evidence type="ECO:0000259" key="10">
    <source>
        <dbReference type="Pfam" id="PF01488"/>
    </source>
</evidence>
<evidence type="ECO:0000256" key="2">
    <source>
        <dbReference type="ARBA" id="ARBA00005916"/>
    </source>
</evidence>
<name>A0A6B3L0Q6_9BACT</name>
<dbReference type="EMBL" id="CP066776">
    <property type="protein sequence ID" value="QQL44335.1"/>
    <property type="molecule type" value="Genomic_DNA"/>
</dbReference>
<dbReference type="RefSeq" id="WP_164362156.1">
    <property type="nucleotide sequence ID" value="NZ_CP066776.1"/>
</dbReference>
<dbReference type="InterPro" id="IPR015895">
    <property type="entry name" value="4pyrrol_synth_GluRdtase_N"/>
</dbReference>
<gene>
    <name evidence="9" type="primary">hemA</name>
    <name evidence="12" type="ORF">G3M56_010620</name>
</gene>
<evidence type="ECO:0000256" key="5">
    <source>
        <dbReference type="ARBA" id="ARBA00023002"/>
    </source>
</evidence>
<feature type="active site" description="Nucleophile" evidence="9">
    <location>
        <position position="43"/>
    </location>
</feature>
<evidence type="ECO:0000259" key="11">
    <source>
        <dbReference type="Pfam" id="PF05201"/>
    </source>
</evidence>
<dbReference type="Gene3D" id="3.40.50.720">
    <property type="entry name" value="NAD(P)-binding Rossmann-like Domain"/>
    <property type="match status" value="1"/>
</dbReference>
<evidence type="ECO:0000313" key="12">
    <source>
        <dbReference type="EMBL" id="QQL44335.1"/>
    </source>
</evidence>
<evidence type="ECO:0000256" key="1">
    <source>
        <dbReference type="ARBA" id="ARBA00005059"/>
    </source>
</evidence>
<dbReference type="FunFam" id="3.30.460.30:FF:000001">
    <property type="entry name" value="Glutamyl-tRNA reductase"/>
    <property type="match status" value="1"/>
</dbReference>
<comment type="catalytic activity">
    <reaction evidence="7 9">
        <text>(S)-4-amino-5-oxopentanoate + tRNA(Glu) + NADP(+) = L-glutamyl-tRNA(Glu) + NADPH + H(+)</text>
        <dbReference type="Rhea" id="RHEA:12344"/>
        <dbReference type="Rhea" id="RHEA-COMP:9663"/>
        <dbReference type="Rhea" id="RHEA-COMP:9680"/>
        <dbReference type="ChEBI" id="CHEBI:15378"/>
        <dbReference type="ChEBI" id="CHEBI:57501"/>
        <dbReference type="ChEBI" id="CHEBI:57783"/>
        <dbReference type="ChEBI" id="CHEBI:58349"/>
        <dbReference type="ChEBI" id="CHEBI:78442"/>
        <dbReference type="ChEBI" id="CHEBI:78520"/>
        <dbReference type="EC" id="1.2.1.70"/>
    </reaction>
</comment>
<dbReference type="Pfam" id="PF05201">
    <property type="entry name" value="GlutR_N"/>
    <property type="match status" value="1"/>
</dbReference>
<feature type="binding site" evidence="9">
    <location>
        <begin position="182"/>
        <end position="187"/>
    </location>
    <ligand>
        <name>NADP(+)</name>
        <dbReference type="ChEBI" id="CHEBI:58349"/>
    </ligand>
</feature>
<feature type="domain" description="Quinate/shikimate 5-dehydrogenase/glutamyl-tRNA reductase" evidence="10">
    <location>
        <begin position="164"/>
        <end position="297"/>
    </location>
</feature>
<feature type="site" description="Important for activity" evidence="9">
    <location>
        <position position="92"/>
    </location>
</feature>
<comment type="subunit">
    <text evidence="9">Homodimer.</text>
</comment>
<keyword evidence="5 9" id="KW-0560">Oxidoreductase</keyword>
<evidence type="ECO:0000256" key="4">
    <source>
        <dbReference type="ARBA" id="ARBA00022857"/>
    </source>
</evidence>
<comment type="miscellaneous">
    <text evidence="9">During catalysis, the active site Cys acts as a nucleophile attacking the alpha-carbonyl group of tRNA-bound glutamate with the formation of a thioester intermediate between enzyme and glutamate, and the concomitant release of tRNA(Glu). The thioester intermediate is finally reduced by direct hydride transfer from NADPH, to form the product GSA.</text>
</comment>
<feature type="binding site" evidence="9">
    <location>
        <position position="102"/>
    </location>
    <ligand>
        <name>substrate</name>
    </ligand>
</feature>
<sequence>MNHRTAPVELRERLAFSPVGVTEALSALRELPAVSEAVLVSTCNRVELYAGLNTSAGAAQDEVIDCIQSLREVGDEVREHLYTLHDREAVQHLFEVVAGLDSMVLGETEIFGQVKSAYQHALEQSATGKRLNKIFQSSFAVGKKVRNHTGIQRGATSVGSVAVELAERIFGDLRSCNVMVLGAGEMSRVTTQSLVSRGAQSVIVSNRSYDKAVELANAIGGEAIRFDEWKSRVNGFDILISSTAARNPIITKEDMVAIRRQRAGRPLFLIDIAVPRDIAADVNDLDEIYLYDIDALEGLASEARDQREAQIQECRLLINGELESRLDGVINFSETNNA</sequence>
<dbReference type="InterPro" id="IPR036291">
    <property type="entry name" value="NAD(P)-bd_dom_sf"/>
</dbReference>
<dbReference type="InterPro" id="IPR036343">
    <property type="entry name" value="GluRdtase_N_sf"/>
</dbReference>
<evidence type="ECO:0000256" key="7">
    <source>
        <dbReference type="ARBA" id="ARBA00047464"/>
    </source>
</evidence>
<dbReference type="Gene3D" id="3.30.460.30">
    <property type="entry name" value="Glutamyl-tRNA reductase, N-terminal domain"/>
    <property type="match status" value="1"/>
</dbReference>
<evidence type="ECO:0000256" key="8">
    <source>
        <dbReference type="ARBA" id="ARBA00068659"/>
    </source>
</evidence>
<dbReference type="InterPro" id="IPR006151">
    <property type="entry name" value="Shikm_DH/Glu-tRNA_Rdtase"/>
</dbReference>
<comment type="function">
    <text evidence="9">Catalyzes the NADPH-dependent reduction of glutamyl-tRNA(Glu) to glutamate 1-semialdehyde (GSA).</text>
</comment>
<dbReference type="KEGG" id="soa:G3M56_010620"/>
<feature type="binding site" evidence="9">
    <location>
        <begin position="42"/>
        <end position="45"/>
    </location>
    <ligand>
        <name>substrate</name>
    </ligand>
</feature>
<dbReference type="PANTHER" id="PTHR43013:SF1">
    <property type="entry name" value="GLUTAMYL-TRNA REDUCTASE"/>
    <property type="match status" value="1"/>
</dbReference>
<dbReference type="AlphaFoldDB" id="A0A6B3L0Q6"/>
<keyword evidence="6 9" id="KW-0627">Porphyrin biosynthesis</keyword>
<evidence type="ECO:0000256" key="6">
    <source>
        <dbReference type="ARBA" id="ARBA00023244"/>
    </source>
</evidence>
<feature type="domain" description="Glutamyl-tRNA reductase N-terminal" evidence="11">
    <location>
        <begin position="1"/>
        <end position="149"/>
    </location>
</feature>
<dbReference type="CDD" id="cd05213">
    <property type="entry name" value="NAD_bind_Glutamyl_tRNA_reduct"/>
    <property type="match status" value="1"/>
</dbReference>
<dbReference type="InterPro" id="IPR000343">
    <property type="entry name" value="4pyrrol_synth_GluRdtase"/>
</dbReference>
<feature type="binding site" evidence="9">
    <location>
        <position position="113"/>
    </location>
    <ligand>
        <name>substrate</name>
    </ligand>
</feature>
<dbReference type="HAMAP" id="MF_00087">
    <property type="entry name" value="Glu_tRNA_reductase"/>
    <property type="match status" value="1"/>
</dbReference>
<keyword evidence="4 9" id="KW-0521">NADP</keyword>
<dbReference type="EC" id="1.2.1.70" evidence="3 9"/>
<organism evidence="12 13">
    <name type="scientific">Sulfuriroseicoccus oceanibius</name>
    <dbReference type="NCBI Taxonomy" id="2707525"/>
    <lineage>
        <taxon>Bacteria</taxon>
        <taxon>Pseudomonadati</taxon>
        <taxon>Verrucomicrobiota</taxon>
        <taxon>Verrucomicrobiia</taxon>
        <taxon>Verrucomicrobiales</taxon>
        <taxon>Verrucomicrobiaceae</taxon>
        <taxon>Sulfuriroseicoccus</taxon>
    </lineage>
</organism>
<dbReference type="GO" id="GO:0050661">
    <property type="term" value="F:NADP binding"/>
    <property type="evidence" value="ECO:0007669"/>
    <property type="project" value="InterPro"/>
</dbReference>
<dbReference type="SUPFAM" id="SSF51735">
    <property type="entry name" value="NAD(P)-binding Rossmann-fold domains"/>
    <property type="match status" value="1"/>
</dbReference>
<evidence type="ECO:0000256" key="9">
    <source>
        <dbReference type="HAMAP-Rule" id="MF_00087"/>
    </source>
</evidence>
<dbReference type="UniPathway" id="UPA00251">
    <property type="reaction ID" value="UER00316"/>
</dbReference>
<dbReference type="Pfam" id="PF01488">
    <property type="entry name" value="Shikimate_DH"/>
    <property type="match status" value="1"/>
</dbReference>
<comment type="domain">
    <text evidence="9">Possesses an unusual extended V-shaped dimeric structure with each monomer consisting of three distinct domains arranged along a curved 'spinal' alpha-helix. The N-terminal catalytic domain specifically recognizes the glutamate moiety of the substrate. The second domain is the NADPH-binding domain, and the third C-terminal domain is responsible for dimerization.</text>
</comment>
<evidence type="ECO:0000256" key="3">
    <source>
        <dbReference type="ARBA" id="ARBA00012970"/>
    </source>
</evidence>